<name>A0A938YH45_9ACTN</name>
<reference evidence="4" key="1">
    <citation type="submission" date="2021-01" db="EMBL/GenBank/DDBJ databases">
        <title>YIM 132084 draft genome.</title>
        <authorList>
            <person name="An D."/>
        </authorList>
    </citation>
    <scope>NUCLEOTIDE SEQUENCE</scope>
    <source>
        <strain evidence="4">YIM 132084</strain>
    </source>
</reference>
<dbReference type="Proteomes" id="UP000663792">
    <property type="component" value="Unassembled WGS sequence"/>
</dbReference>
<dbReference type="CDD" id="cd03809">
    <property type="entry name" value="GT4_MtfB-like"/>
    <property type="match status" value="1"/>
</dbReference>
<dbReference type="GO" id="GO:0016757">
    <property type="term" value="F:glycosyltransferase activity"/>
    <property type="evidence" value="ECO:0007669"/>
    <property type="project" value="UniProtKB-KW"/>
</dbReference>
<dbReference type="PANTHER" id="PTHR46401">
    <property type="entry name" value="GLYCOSYLTRANSFERASE WBBK-RELATED"/>
    <property type="match status" value="1"/>
</dbReference>
<dbReference type="EMBL" id="JAERWK010000012">
    <property type="protein sequence ID" value="MBM9467705.1"/>
    <property type="molecule type" value="Genomic_DNA"/>
</dbReference>
<evidence type="ECO:0000256" key="1">
    <source>
        <dbReference type="ARBA" id="ARBA00022676"/>
    </source>
</evidence>
<dbReference type="Pfam" id="PF13692">
    <property type="entry name" value="Glyco_trans_1_4"/>
    <property type="match status" value="1"/>
</dbReference>
<dbReference type="PANTHER" id="PTHR46401:SF2">
    <property type="entry name" value="GLYCOSYLTRANSFERASE WBBK-RELATED"/>
    <property type="match status" value="1"/>
</dbReference>
<evidence type="ECO:0000259" key="3">
    <source>
        <dbReference type="Pfam" id="PF13439"/>
    </source>
</evidence>
<accession>A0A938YH45</accession>
<feature type="domain" description="Glycosyltransferase subfamily 4-like N-terminal" evidence="3">
    <location>
        <begin position="17"/>
        <end position="175"/>
    </location>
</feature>
<gene>
    <name evidence="4" type="ORF">JL106_10480</name>
</gene>
<dbReference type="SUPFAM" id="SSF53756">
    <property type="entry name" value="UDP-Glycosyltransferase/glycogen phosphorylase"/>
    <property type="match status" value="1"/>
</dbReference>
<dbReference type="GO" id="GO:0009103">
    <property type="term" value="P:lipopolysaccharide biosynthetic process"/>
    <property type="evidence" value="ECO:0007669"/>
    <property type="project" value="TreeGrafter"/>
</dbReference>
<dbReference type="Gene3D" id="3.40.50.2000">
    <property type="entry name" value="Glycogen Phosphorylase B"/>
    <property type="match status" value="2"/>
</dbReference>
<dbReference type="Pfam" id="PF13439">
    <property type="entry name" value="Glyco_transf_4"/>
    <property type="match status" value="1"/>
</dbReference>
<keyword evidence="2" id="KW-0808">Transferase</keyword>
<dbReference type="RefSeq" id="WP_205260650.1">
    <property type="nucleotide sequence ID" value="NZ_JAERWK010000012.1"/>
</dbReference>
<organism evidence="4 5">
    <name type="scientific">Nakamurella leprariae</name>
    <dbReference type="NCBI Taxonomy" id="2803911"/>
    <lineage>
        <taxon>Bacteria</taxon>
        <taxon>Bacillati</taxon>
        <taxon>Actinomycetota</taxon>
        <taxon>Actinomycetes</taxon>
        <taxon>Nakamurellales</taxon>
        <taxon>Nakamurellaceae</taxon>
        <taxon>Nakamurella</taxon>
    </lineage>
</organism>
<keyword evidence="1" id="KW-0328">Glycosyltransferase</keyword>
<evidence type="ECO:0000313" key="4">
    <source>
        <dbReference type="EMBL" id="MBM9467705.1"/>
    </source>
</evidence>
<comment type="caution">
    <text evidence="4">The sequence shown here is derived from an EMBL/GenBank/DDBJ whole genome shotgun (WGS) entry which is preliminary data.</text>
</comment>
<proteinExistence type="predicted"/>
<dbReference type="InterPro" id="IPR028098">
    <property type="entry name" value="Glyco_trans_4-like_N"/>
</dbReference>
<dbReference type="AlphaFoldDB" id="A0A938YH45"/>
<keyword evidence="5" id="KW-1185">Reference proteome</keyword>
<evidence type="ECO:0000313" key="5">
    <source>
        <dbReference type="Proteomes" id="UP000663792"/>
    </source>
</evidence>
<sequence length="360" mass="37623">MITATLDATPLLGPLTGIGRYTHELLAALTQRDDVAVGATAFTARGWRDLRTAVPAGVRTRATPVPARGLRSLWTRAEFPTVGALAGRSQVFHATNFVLPPTGRATGVLTVHDLAYLHHPGTVDRTARALVDLVPRGLRRAAAVCVPTAAVAGALQEAYRPLLPEVVVTPLGVDARWFQQPGAGPAPTGTTPYLLFVGTREPRKDLDTLLRAYALLRGERGADVPDLLLVGPSGWGPAQQPGPGVRVSGYLPLPELRDVVAGATALVMPSVDEGFGLPALEAMACGTPVVVSSAPALVEVTAGLAPVFPVGDAPELAAVLDAVVDRDPARGRAERIAHARAHTWERCAAATVQAYRIALG</sequence>
<evidence type="ECO:0000256" key="2">
    <source>
        <dbReference type="ARBA" id="ARBA00022679"/>
    </source>
</evidence>
<protein>
    <submittedName>
        <fullName evidence="4">Glycosyltransferase family 4 protein</fullName>
    </submittedName>
</protein>